<dbReference type="Proteomes" id="UP000771749">
    <property type="component" value="Unassembled WGS sequence"/>
</dbReference>
<evidence type="ECO:0000259" key="8">
    <source>
        <dbReference type="Pfam" id="PF13734"/>
    </source>
</evidence>
<evidence type="ECO:0000256" key="7">
    <source>
        <dbReference type="SAM" id="SignalP"/>
    </source>
</evidence>
<dbReference type="AlphaFoldDB" id="A0A940DMF9"/>
<dbReference type="Pfam" id="PF01640">
    <property type="entry name" value="Peptidase_C10"/>
    <property type="match status" value="1"/>
</dbReference>
<feature type="active site" description="Nucleophile" evidence="6">
    <location>
        <position position="190"/>
    </location>
</feature>
<evidence type="ECO:0000256" key="2">
    <source>
        <dbReference type="ARBA" id="ARBA00022670"/>
    </source>
</evidence>
<organism evidence="9 10">
    <name type="scientific">Candidatus Cryptobacteroides gallistercoris</name>
    <dbReference type="NCBI Taxonomy" id="2840765"/>
    <lineage>
        <taxon>Bacteria</taxon>
        <taxon>Pseudomonadati</taxon>
        <taxon>Bacteroidota</taxon>
        <taxon>Bacteroidia</taxon>
        <taxon>Bacteroidales</taxon>
        <taxon>Candidatus Cryptobacteroides</taxon>
    </lineage>
</organism>
<dbReference type="Pfam" id="PF13734">
    <property type="entry name" value="Inhibitor_I69"/>
    <property type="match status" value="1"/>
</dbReference>
<evidence type="ECO:0000313" key="9">
    <source>
        <dbReference type="EMBL" id="MBO8453528.1"/>
    </source>
</evidence>
<dbReference type="GO" id="GO:0008234">
    <property type="term" value="F:cysteine-type peptidase activity"/>
    <property type="evidence" value="ECO:0007669"/>
    <property type="project" value="UniProtKB-KW"/>
</dbReference>
<protein>
    <submittedName>
        <fullName evidence="9">C10 family peptidase</fullName>
    </submittedName>
</protein>
<dbReference type="PRINTS" id="PR00797">
    <property type="entry name" value="STREPTOPAIN"/>
</dbReference>
<proteinExistence type="inferred from homology"/>
<dbReference type="InterPro" id="IPR000200">
    <property type="entry name" value="Peptidase_C10"/>
</dbReference>
<sequence length="662" mass="72074">MRYSFLAALLLLPSVLFAESVDRDRAGRVADAFWQSSPLTRSSSGLELVYTSDMLDAPASVFSASGARTSSASGQAPAWYVYANPSGPGFVIVSGDDAAEPVLGYSYESEFPGGQLPPNFRDWLVHVGDQIEAARTLGVTASAQIAAKWGQTRAGQGQTVISLETVDWDQSAPYWNLCPMISGLNTYTGCTATALAIVMRYYEWPQRGSGYVPGYTTATNWVYVDGIQLGHEYDWDNMPLSYSGHTTSEQQRQVAVLMRDCGVMLQSDYCPAGSAGTGAYPQNIPQVLSTYMDYDKSARYLNRDDYSTDQWHSMVKSELDREVPVYYTGYGDGGGHAFLLDGYTTEDYFGLNWGWSGSYNGWFKLDALNPEGLGAGGGSGGFNEGQGAIFGLKQDEGGEYVDDIGFAEYTDDRGKYYYGLEADRDVVRNQSFSLSYGLLCNRGSADFVGDFQLAVVDHEGNVVQTLSQWSISAANPLRPMYGYAATISVTVTCAIESGYRIRALWRSDRNPEWTPAMGNEDRGCVWDLLIADEYTEPLDPIEETTSLTYSRKDKVLRLTVPEGVTVSLFDASGNDISRNCLVDGLDVSINTMLLSAGPCRLELSRGTEVKRLTFAMTPAEEPLGASSDDASYGTEAAGEAGTEFMPVYEPLPEPVPVPAANL</sequence>
<gene>
    <name evidence="9" type="ORF">IAC07_02240</name>
</gene>
<comment type="caution">
    <text evidence="9">The sequence shown here is derived from an EMBL/GenBank/DDBJ whole genome shotgun (WGS) entry which is preliminary data.</text>
</comment>
<feature type="chain" id="PRO_5037229866" evidence="7">
    <location>
        <begin position="19"/>
        <end position="662"/>
    </location>
</feature>
<evidence type="ECO:0000256" key="1">
    <source>
        <dbReference type="ARBA" id="ARBA00009693"/>
    </source>
</evidence>
<evidence type="ECO:0000256" key="4">
    <source>
        <dbReference type="ARBA" id="ARBA00022801"/>
    </source>
</evidence>
<evidence type="ECO:0000256" key="6">
    <source>
        <dbReference type="PIRSR" id="PIRSR600200-1"/>
    </source>
</evidence>
<keyword evidence="3 7" id="KW-0732">Signal</keyword>
<dbReference type="EMBL" id="JADIMJ010000036">
    <property type="protein sequence ID" value="MBO8453528.1"/>
    <property type="molecule type" value="Genomic_DNA"/>
</dbReference>
<accession>A0A940DMF9</accession>
<feature type="signal peptide" evidence="7">
    <location>
        <begin position="1"/>
        <end position="18"/>
    </location>
</feature>
<dbReference type="InterPro" id="IPR025896">
    <property type="entry name" value="Spi_Prtas-inh"/>
</dbReference>
<evidence type="ECO:0000256" key="3">
    <source>
        <dbReference type="ARBA" id="ARBA00022729"/>
    </source>
</evidence>
<keyword evidence="5" id="KW-0788">Thiol protease</keyword>
<evidence type="ECO:0000313" key="10">
    <source>
        <dbReference type="Proteomes" id="UP000771749"/>
    </source>
</evidence>
<dbReference type="GO" id="GO:0006508">
    <property type="term" value="P:proteolysis"/>
    <property type="evidence" value="ECO:0007669"/>
    <property type="project" value="UniProtKB-KW"/>
</dbReference>
<name>A0A940DMF9_9BACT</name>
<evidence type="ECO:0000256" key="5">
    <source>
        <dbReference type="ARBA" id="ARBA00022807"/>
    </source>
</evidence>
<keyword evidence="4" id="KW-0378">Hydrolase</keyword>
<feature type="active site" description="Proton acceptor" evidence="6">
    <location>
        <position position="336"/>
    </location>
</feature>
<reference evidence="9" key="2">
    <citation type="journal article" date="2021" name="PeerJ">
        <title>Extensive microbial diversity within the chicken gut microbiome revealed by metagenomics and culture.</title>
        <authorList>
            <person name="Gilroy R."/>
            <person name="Ravi A."/>
            <person name="Getino M."/>
            <person name="Pursley I."/>
            <person name="Horton D.L."/>
            <person name="Alikhan N.F."/>
            <person name="Baker D."/>
            <person name="Gharbi K."/>
            <person name="Hall N."/>
            <person name="Watson M."/>
            <person name="Adriaenssens E.M."/>
            <person name="Foster-Nyarko E."/>
            <person name="Jarju S."/>
            <person name="Secka A."/>
            <person name="Antonio M."/>
            <person name="Oren A."/>
            <person name="Chaudhuri R.R."/>
            <person name="La Ragione R."/>
            <person name="Hildebrand F."/>
            <person name="Pallen M.J."/>
        </authorList>
    </citation>
    <scope>NUCLEOTIDE SEQUENCE</scope>
    <source>
        <strain evidence="9">F1-3629</strain>
    </source>
</reference>
<dbReference type="InterPro" id="IPR044934">
    <property type="entry name" value="Streptopain_sf"/>
</dbReference>
<keyword evidence="2" id="KW-0645">Protease</keyword>
<dbReference type="SUPFAM" id="SSF54001">
    <property type="entry name" value="Cysteine proteinases"/>
    <property type="match status" value="1"/>
</dbReference>
<comment type="similarity">
    <text evidence="1">Belongs to the peptidase C10 family.</text>
</comment>
<reference evidence="9" key="1">
    <citation type="submission" date="2020-10" db="EMBL/GenBank/DDBJ databases">
        <authorList>
            <person name="Gilroy R."/>
        </authorList>
    </citation>
    <scope>NUCLEOTIDE SEQUENCE</scope>
    <source>
        <strain evidence="9">F1-3629</strain>
    </source>
</reference>
<feature type="domain" description="Spi protease inhibitor" evidence="8">
    <location>
        <begin position="18"/>
        <end position="128"/>
    </location>
</feature>
<dbReference type="InterPro" id="IPR038765">
    <property type="entry name" value="Papain-like_cys_pep_sf"/>
</dbReference>
<dbReference type="Gene3D" id="3.90.70.50">
    <property type="entry name" value="Peptidase C10, streptopain"/>
    <property type="match status" value="1"/>
</dbReference>